<gene>
    <name evidence="2" type="primary">jg3680</name>
    <name evidence="2" type="ORF">PAEG_LOCUS21308</name>
</gene>
<dbReference type="EMBL" id="CAKXAJ010025929">
    <property type="protein sequence ID" value="CAH2246191.1"/>
    <property type="molecule type" value="Genomic_DNA"/>
</dbReference>
<keyword evidence="3" id="KW-1185">Reference proteome</keyword>
<feature type="region of interest" description="Disordered" evidence="1">
    <location>
        <begin position="1"/>
        <end position="54"/>
    </location>
</feature>
<sequence length="153" mass="16241">MAYSVSLVPRVCDRGSDKVTGQPFSQTAGRGGEAGAGADGATTWPPRRDVTAPDALKSNRAEVQALAGRHPRVDVSHSPPDVAEPWGSSHGELSRSPHSPGDAVATPQVVSGKCLSENRNRMFGPRSSSTITRSEEDLPIFTVERITIAPVQW</sequence>
<name>A0A8S4S5W1_9NEOP</name>
<protein>
    <submittedName>
        <fullName evidence="2">Jg3680 protein</fullName>
    </submittedName>
</protein>
<dbReference type="Proteomes" id="UP000838756">
    <property type="component" value="Unassembled WGS sequence"/>
</dbReference>
<evidence type="ECO:0000313" key="2">
    <source>
        <dbReference type="EMBL" id="CAH2246191.1"/>
    </source>
</evidence>
<comment type="caution">
    <text evidence="2">The sequence shown here is derived from an EMBL/GenBank/DDBJ whole genome shotgun (WGS) entry which is preliminary data.</text>
</comment>
<organism evidence="2 3">
    <name type="scientific">Pararge aegeria aegeria</name>
    <dbReference type="NCBI Taxonomy" id="348720"/>
    <lineage>
        <taxon>Eukaryota</taxon>
        <taxon>Metazoa</taxon>
        <taxon>Ecdysozoa</taxon>
        <taxon>Arthropoda</taxon>
        <taxon>Hexapoda</taxon>
        <taxon>Insecta</taxon>
        <taxon>Pterygota</taxon>
        <taxon>Neoptera</taxon>
        <taxon>Endopterygota</taxon>
        <taxon>Lepidoptera</taxon>
        <taxon>Glossata</taxon>
        <taxon>Ditrysia</taxon>
        <taxon>Papilionoidea</taxon>
        <taxon>Nymphalidae</taxon>
        <taxon>Satyrinae</taxon>
        <taxon>Satyrini</taxon>
        <taxon>Parargina</taxon>
        <taxon>Pararge</taxon>
    </lineage>
</organism>
<feature type="compositionally biased region" description="Gly residues" evidence="1">
    <location>
        <begin position="29"/>
        <end position="38"/>
    </location>
</feature>
<reference evidence="2" key="1">
    <citation type="submission" date="2022-03" db="EMBL/GenBank/DDBJ databases">
        <authorList>
            <person name="Lindestad O."/>
        </authorList>
    </citation>
    <scope>NUCLEOTIDE SEQUENCE</scope>
</reference>
<dbReference type="AlphaFoldDB" id="A0A8S4S5W1"/>
<proteinExistence type="predicted"/>
<evidence type="ECO:0000313" key="3">
    <source>
        <dbReference type="Proteomes" id="UP000838756"/>
    </source>
</evidence>
<feature type="region of interest" description="Disordered" evidence="1">
    <location>
        <begin position="67"/>
        <end position="105"/>
    </location>
</feature>
<evidence type="ECO:0000256" key="1">
    <source>
        <dbReference type="SAM" id="MobiDB-lite"/>
    </source>
</evidence>
<accession>A0A8S4S5W1</accession>